<dbReference type="OrthoDB" id="612242at2759"/>
<evidence type="ECO:0000313" key="3">
    <source>
        <dbReference type="Proteomes" id="UP000639772"/>
    </source>
</evidence>
<protein>
    <submittedName>
        <fullName evidence="2">Uncharacterized protein</fullName>
    </submittedName>
</protein>
<organism evidence="2 3">
    <name type="scientific">Vanilla planifolia</name>
    <name type="common">Vanilla</name>
    <dbReference type="NCBI Taxonomy" id="51239"/>
    <lineage>
        <taxon>Eukaryota</taxon>
        <taxon>Viridiplantae</taxon>
        <taxon>Streptophyta</taxon>
        <taxon>Embryophyta</taxon>
        <taxon>Tracheophyta</taxon>
        <taxon>Spermatophyta</taxon>
        <taxon>Magnoliopsida</taxon>
        <taxon>Liliopsida</taxon>
        <taxon>Asparagales</taxon>
        <taxon>Orchidaceae</taxon>
        <taxon>Vanilloideae</taxon>
        <taxon>Vanilleae</taxon>
        <taxon>Vanilla</taxon>
    </lineage>
</organism>
<comment type="caution">
    <text evidence="2">The sequence shown here is derived from an EMBL/GenBank/DDBJ whole genome shotgun (WGS) entry which is preliminary data.</text>
</comment>
<name>A0A835U8J1_VANPL</name>
<dbReference type="Proteomes" id="UP000639772">
    <property type="component" value="Unassembled WGS sequence"/>
</dbReference>
<dbReference type="InterPro" id="IPR039274">
    <property type="entry name" value="FPF1"/>
</dbReference>
<reference evidence="2 3" key="1">
    <citation type="journal article" date="2020" name="Nat. Food">
        <title>A phased Vanilla planifolia genome enables genetic improvement of flavour and production.</title>
        <authorList>
            <person name="Hasing T."/>
            <person name="Tang H."/>
            <person name="Brym M."/>
            <person name="Khazi F."/>
            <person name="Huang T."/>
            <person name="Chambers A.H."/>
        </authorList>
    </citation>
    <scope>NUCLEOTIDE SEQUENCE [LARGE SCALE GENOMIC DNA]</scope>
    <source>
        <tissue evidence="2">Leaf</tissue>
    </source>
</reference>
<evidence type="ECO:0000313" key="2">
    <source>
        <dbReference type="EMBL" id="KAG0453624.1"/>
    </source>
</evidence>
<dbReference type="PANTHER" id="PTHR33433">
    <property type="entry name" value="FLOWERING-PROMOTING FACTOR 1-LIKE PROTEIN 1"/>
    <property type="match status" value="1"/>
</dbReference>
<accession>A0A835U8J1</accession>
<dbReference type="EMBL" id="JADCNM010000014">
    <property type="protein sequence ID" value="KAG0453624.1"/>
    <property type="molecule type" value="Genomic_DNA"/>
</dbReference>
<proteinExistence type="inferred from homology"/>
<evidence type="ECO:0000256" key="1">
    <source>
        <dbReference type="ARBA" id="ARBA00008013"/>
    </source>
</evidence>
<sequence>MSGVWRFKNGVVRLVENPASEQSSTIKRKALLYVPTNEVINSYASLECILLALGWERYHEDPELLQFHKRSCIDLISLPVSLAAGQCTCTTSSSRIVTIFG</sequence>
<comment type="similarity">
    <text evidence="1">Belongs to the FPF1 family.</text>
</comment>
<gene>
    <name evidence="2" type="ORF">HPP92_024928</name>
</gene>
<dbReference type="GO" id="GO:0009909">
    <property type="term" value="P:regulation of flower development"/>
    <property type="evidence" value="ECO:0007669"/>
    <property type="project" value="InterPro"/>
</dbReference>
<dbReference type="AlphaFoldDB" id="A0A835U8J1"/>